<proteinExistence type="predicted"/>
<reference evidence="4 5" key="1">
    <citation type="journal article" date="2017" name="Nat. Ecol. Evol.">
        <title>Scallop genome provides insights into evolution of bilaterian karyotype and development.</title>
        <authorList>
            <person name="Wang S."/>
            <person name="Zhang J."/>
            <person name="Jiao W."/>
            <person name="Li J."/>
            <person name="Xun X."/>
            <person name="Sun Y."/>
            <person name="Guo X."/>
            <person name="Huan P."/>
            <person name="Dong B."/>
            <person name="Zhang L."/>
            <person name="Hu X."/>
            <person name="Sun X."/>
            <person name="Wang J."/>
            <person name="Zhao C."/>
            <person name="Wang Y."/>
            <person name="Wang D."/>
            <person name="Huang X."/>
            <person name="Wang R."/>
            <person name="Lv J."/>
            <person name="Li Y."/>
            <person name="Zhang Z."/>
            <person name="Liu B."/>
            <person name="Lu W."/>
            <person name="Hui Y."/>
            <person name="Liang J."/>
            <person name="Zhou Z."/>
            <person name="Hou R."/>
            <person name="Li X."/>
            <person name="Liu Y."/>
            <person name="Li H."/>
            <person name="Ning X."/>
            <person name="Lin Y."/>
            <person name="Zhao L."/>
            <person name="Xing Q."/>
            <person name="Dou J."/>
            <person name="Li Y."/>
            <person name="Mao J."/>
            <person name="Guo H."/>
            <person name="Dou H."/>
            <person name="Li T."/>
            <person name="Mu C."/>
            <person name="Jiang W."/>
            <person name="Fu Q."/>
            <person name="Fu X."/>
            <person name="Miao Y."/>
            <person name="Liu J."/>
            <person name="Yu Q."/>
            <person name="Li R."/>
            <person name="Liao H."/>
            <person name="Li X."/>
            <person name="Kong Y."/>
            <person name="Jiang Z."/>
            <person name="Chourrout D."/>
            <person name="Li R."/>
            <person name="Bao Z."/>
        </authorList>
    </citation>
    <scope>NUCLEOTIDE SEQUENCE [LARGE SCALE GENOMIC DNA]</scope>
    <source>
        <strain evidence="4 5">PY_sf001</strain>
    </source>
</reference>
<dbReference type="SUPFAM" id="SSF53335">
    <property type="entry name" value="S-adenosyl-L-methionine-dependent methyltransferases"/>
    <property type="match status" value="1"/>
</dbReference>
<dbReference type="GO" id="GO:0032259">
    <property type="term" value="P:methylation"/>
    <property type="evidence" value="ECO:0007669"/>
    <property type="project" value="UniProtKB-KW"/>
</dbReference>
<dbReference type="Proteomes" id="UP000242188">
    <property type="component" value="Unassembled WGS sequence"/>
</dbReference>
<evidence type="ECO:0000256" key="1">
    <source>
        <dbReference type="ARBA" id="ARBA00022603"/>
    </source>
</evidence>
<dbReference type="PIRSF" id="PIRSF018005">
    <property type="entry name" value="UCP018005"/>
    <property type="match status" value="1"/>
</dbReference>
<dbReference type="Pfam" id="PF10017">
    <property type="entry name" value="Methyltransf_33"/>
    <property type="match status" value="1"/>
</dbReference>
<dbReference type="GO" id="GO:0008168">
    <property type="term" value="F:methyltransferase activity"/>
    <property type="evidence" value="ECO:0007669"/>
    <property type="project" value="UniProtKB-KW"/>
</dbReference>
<name>A0A210QHH4_MIZYE</name>
<dbReference type="OrthoDB" id="4190at2759"/>
<dbReference type="EMBL" id="NEDP02003643">
    <property type="protein sequence ID" value="OWF48187.1"/>
    <property type="molecule type" value="Genomic_DNA"/>
</dbReference>
<dbReference type="InterPro" id="IPR017804">
    <property type="entry name" value="MeTrfase_EgtD-like"/>
</dbReference>
<organism evidence="4 5">
    <name type="scientific">Mizuhopecten yessoensis</name>
    <name type="common">Japanese scallop</name>
    <name type="synonym">Patinopecten yessoensis</name>
    <dbReference type="NCBI Taxonomy" id="6573"/>
    <lineage>
        <taxon>Eukaryota</taxon>
        <taxon>Metazoa</taxon>
        <taxon>Spiralia</taxon>
        <taxon>Lophotrochozoa</taxon>
        <taxon>Mollusca</taxon>
        <taxon>Bivalvia</taxon>
        <taxon>Autobranchia</taxon>
        <taxon>Pteriomorphia</taxon>
        <taxon>Pectinida</taxon>
        <taxon>Pectinoidea</taxon>
        <taxon>Pectinidae</taxon>
        <taxon>Mizuhopecten</taxon>
    </lineage>
</organism>
<evidence type="ECO:0000313" key="4">
    <source>
        <dbReference type="EMBL" id="OWF48187.1"/>
    </source>
</evidence>
<evidence type="ECO:0000313" key="5">
    <source>
        <dbReference type="Proteomes" id="UP000242188"/>
    </source>
</evidence>
<sequence length="326" mass="37418">MNKGKKMGEDIKERLKRGLTSSPKYIPLWYAYDETGSKLHDSGSSEIPDYYMNWSTIDILRNNVQDITRLPYKPTLIEMGSGNCANSRLIIDELMKKQQNLVFYPVDISKEFLFKTAEELSREYNNALVVKPIAADYERGVQQLKQLKGSKLLLFFNSLQNMPYDDQVNTIRLFSTLMTDKCRLVFSADITQNRESVLKAYNDDAGLATKLHENIIMRLNRDEGSEIDLSMFKHEVEFISDTRPHKTSYISVTLLAKESVHYPIPGLGIGLKMDKGERIRLHEGVEGSCKYTMEQLQNIVEKAGLRVEETWTDEQKHAAICRCKIA</sequence>
<evidence type="ECO:0000256" key="2">
    <source>
        <dbReference type="ARBA" id="ARBA00022679"/>
    </source>
</evidence>
<protein>
    <submittedName>
        <fullName evidence="4">Histidine-specific methyltransferase EgtD</fullName>
    </submittedName>
</protein>
<dbReference type="InterPro" id="IPR029063">
    <property type="entry name" value="SAM-dependent_MTases_sf"/>
</dbReference>
<evidence type="ECO:0000259" key="3">
    <source>
        <dbReference type="Pfam" id="PF10017"/>
    </source>
</evidence>
<dbReference type="Gene3D" id="3.40.50.150">
    <property type="entry name" value="Vaccinia Virus protein VP39"/>
    <property type="match status" value="1"/>
</dbReference>
<comment type="caution">
    <text evidence="4">The sequence shown here is derived from an EMBL/GenBank/DDBJ whole genome shotgun (WGS) entry which is preliminary data.</text>
</comment>
<keyword evidence="1 4" id="KW-0489">Methyltransferase</keyword>
<dbReference type="PANTHER" id="PTHR43397:SF1">
    <property type="entry name" value="ERGOTHIONEINE BIOSYNTHESIS PROTEIN 1"/>
    <property type="match status" value="1"/>
</dbReference>
<dbReference type="PANTHER" id="PTHR43397">
    <property type="entry name" value="ERGOTHIONEINE BIOSYNTHESIS PROTEIN 1"/>
    <property type="match status" value="1"/>
</dbReference>
<dbReference type="STRING" id="6573.A0A210QHH4"/>
<dbReference type="AlphaFoldDB" id="A0A210QHH4"/>
<gene>
    <name evidence="4" type="ORF">KP79_PYT14470</name>
</gene>
<dbReference type="InterPro" id="IPR019257">
    <property type="entry name" value="MeTrfase_dom"/>
</dbReference>
<dbReference type="InterPro" id="IPR051128">
    <property type="entry name" value="EgtD_Methyltrsf_superfamily"/>
</dbReference>
<keyword evidence="2 4" id="KW-0808">Transferase</keyword>
<accession>A0A210QHH4</accession>
<feature type="domain" description="Histidine-specific methyltransferase SAM-dependent" evidence="3">
    <location>
        <begin position="12"/>
        <end position="322"/>
    </location>
</feature>
<keyword evidence="5" id="KW-1185">Reference proteome</keyword>